<dbReference type="AlphaFoldDB" id="A0A5S9M893"/>
<organism evidence="1 2">
    <name type="scientific">Bacillus safensis</name>
    <dbReference type="NCBI Taxonomy" id="561879"/>
    <lineage>
        <taxon>Bacteria</taxon>
        <taxon>Bacillati</taxon>
        <taxon>Bacillota</taxon>
        <taxon>Bacilli</taxon>
        <taxon>Bacillales</taxon>
        <taxon>Bacillaceae</taxon>
        <taxon>Bacillus</taxon>
    </lineage>
</organism>
<protein>
    <recommendedName>
        <fullName evidence="3">Amine oxidase domain-containing protein</fullName>
    </recommendedName>
</protein>
<evidence type="ECO:0008006" key="3">
    <source>
        <dbReference type="Google" id="ProtNLM"/>
    </source>
</evidence>
<dbReference type="PANTHER" id="PTHR43734:SF1">
    <property type="entry name" value="PHYTOENE DESATURASE"/>
    <property type="match status" value="1"/>
</dbReference>
<name>A0A5S9M893_BACIA</name>
<dbReference type="PANTHER" id="PTHR43734">
    <property type="entry name" value="PHYTOENE DESATURASE"/>
    <property type="match status" value="1"/>
</dbReference>
<dbReference type="InterPro" id="IPR036188">
    <property type="entry name" value="FAD/NAD-bd_sf"/>
</dbReference>
<evidence type="ECO:0000313" key="1">
    <source>
        <dbReference type="EMBL" id="BBP88374.1"/>
    </source>
</evidence>
<gene>
    <name evidence="1" type="ORF">BsIDN1_19920</name>
</gene>
<dbReference type="Proteomes" id="UP000464658">
    <property type="component" value="Chromosome"/>
</dbReference>
<proteinExistence type="predicted"/>
<accession>A0A5S9M893</accession>
<dbReference type="SUPFAM" id="SSF51905">
    <property type="entry name" value="FAD/NAD(P)-binding domain"/>
    <property type="match status" value="1"/>
</dbReference>
<reference evidence="1 2" key="1">
    <citation type="submission" date="2019-12" db="EMBL/GenBank/DDBJ databases">
        <title>Full genome sequence of a Bacillus safensis strain isolated from commercially available natto in Indonesia.</title>
        <authorList>
            <person name="Yoshida M."/>
            <person name="Uomi M."/>
            <person name="Waturangi D."/>
            <person name="Ekaputri J.J."/>
            <person name="Setiamarga D.H.E."/>
        </authorList>
    </citation>
    <scope>NUCLEOTIDE SEQUENCE [LARGE SCALE GENOMIC DNA]</scope>
    <source>
        <strain evidence="1 2">IDN1</strain>
    </source>
</reference>
<dbReference type="EMBL" id="AP021906">
    <property type="protein sequence ID" value="BBP88374.1"/>
    <property type="molecule type" value="Genomic_DNA"/>
</dbReference>
<evidence type="ECO:0000313" key="2">
    <source>
        <dbReference type="Proteomes" id="UP000464658"/>
    </source>
</evidence>
<sequence>MGEHFDQHMKEVFQTKTIPQDPSFYTFNPSIIDPSLAPEGCSVLYMLVPVPSGDHINWEEETEFVEKMVDVLEKRGFPRLRESIVWKKVRTPNDSLREGLFEGGSFGLAPNLFQSGVFRPQVKVSETDNLYAAGASIHPGGGVPIVMQSAKLMASVLLKDLNDRKEVKLSG</sequence>